<evidence type="ECO:0000313" key="3">
    <source>
        <dbReference type="EMBL" id="ACM05592.1"/>
    </source>
</evidence>
<evidence type="ECO:0000259" key="2">
    <source>
        <dbReference type="Pfam" id="PF00850"/>
    </source>
</evidence>
<dbReference type="EMBL" id="CP001275">
    <property type="protein sequence ID" value="ACM05592.1"/>
    <property type="molecule type" value="Genomic_DNA"/>
</dbReference>
<evidence type="ECO:0000313" key="4">
    <source>
        <dbReference type="Proteomes" id="UP000000447"/>
    </source>
</evidence>
<dbReference type="AlphaFoldDB" id="B9KXJ2"/>
<dbReference type="RefSeq" id="WP_012641592.1">
    <property type="nucleotide sequence ID" value="NC_011959.1"/>
</dbReference>
<dbReference type="InterPro" id="IPR023696">
    <property type="entry name" value="Ureohydrolase_dom_sf"/>
</dbReference>
<dbReference type="InterPro" id="IPR000286">
    <property type="entry name" value="HDACs"/>
</dbReference>
<protein>
    <submittedName>
        <fullName evidence="3">Histone deacetylase family protein</fullName>
    </submittedName>
</protein>
<evidence type="ECO:0000256" key="1">
    <source>
        <dbReference type="ARBA" id="ARBA00005947"/>
    </source>
</evidence>
<reference evidence="3 4" key="1">
    <citation type="journal article" date="2009" name="PLoS ONE">
        <title>Complete genome sequence of the aerobic CO-oxidizing thermophile Thermomicrobium roseum.</title>
        <authorList>
            <person name="Wu D."/>
            <person name="Raymond J."/>
            <person name="Wu M."/>
            <person name="Chatterji S."/>
            <person name="Ren Q."/>
            <person name="Graham J.E."/>
            <person name="Bryant D.A."/>
            <person name="Robb F."/>
            <person name="Colman A."/>
            <person name="Tallon L.J."/>
            <person name="Badger J.H."/>
            <person name="Madupu R."/>
            <person name="Ward N.L."/>
            <person name="Eisen J.A."/>
        </authorList>
    </citation>
    <scope>NUCLEOTIDE SEQUENCE [LARGE SCALE GENOMIC DNA]</scope>
    <source>
        <strain evidence="4">ATCC 27502 / DSM 5159 / P-2</strain>
    </source>
</reference>
<organism evidence="3 4">
    <name type="scientific">Thermomicrobium roseum (strain ATCC 27502 / DSM 5159 / P-2)</name>
    <dbReference type="NCBI Taxonomy" id="309801"/>
    <lineage>
        <taxon>Bacteria</taxon>
        <taxon>Pseudomonadati</taxon>
        <taxon>Thermomicrobiota</taxon>
        <taxon>Thermomicrobia</taxon>
        <taxon>Thermomicrobiales</taxon>
        <taxon>Thermomicrobiaceae</taxon>
        <taxon>Thermomicrobium</taxon>
    </lineage>
</organism>
<dbReference type="InterPro" id="IPR023801">
    <property type="entry name" value="His_deacetylse_dom"/>
</dbReference>
<dbReference type="InterPro" id="IPR037138">
    <property type="entry name" value="His_deacetylse_dom_sf"/>
</dbReference>
<dbReference type="OrthoDB" id="9808367at2"/>
<dbReference type="PANTHER" id="PTHR10625:SF10">
    <property type="entry name" value="HISTONE DEACETYLASE HDAC1"/>
    <property type="match status" value="1"/>
</dbReference>
<dbReference type="GO" id="GO:0004407">
    <property type="term" value="F:histone deacetylase activity"/>
    <property type="evidence" value="ECO:0007669"/>
    <property type="project" value="TreeGrafter"/>
</dbReference>
<dbReference type="GO" id="GO:0040029">
    <property type="term" value="P:epigenetic regulation of gene expression"/>
    <property type="evidence" value="ECO:0007669"/>
    <property type="project" value="TreeGrafter"/>
</dbReference>
<sequence>MTTEPTVLITSRRFLEHETGDHPERPARLEAILQLLERTGRLDNRPVIEPDPADEETIALIHDRAYIVELREFAARGGGWLDADTIVSPRSFEVARLAVGAVVQAVESVLSGQARRVFALIRPPGHHAEPERGMGFCLFNNIAVAAQYALERYGLRRIAIIDWDVHHGNGTQAAFYRTDRVFFVSLHQWPLYPGTGRAEEIGEGPGRGYTLNIPLAPGSDDQVYLAAFANEIEPRLAAYRPELVMVSAGYDAHYADPLAAMAVTEHGFAAMASQVRAIAEVWCDGRLVLALEGGYNLSALASSVAATLDALDTDGRAER</sequence>
<dbReference type="HOGENOM" id="CLU_007727_8_2_0"/>
<proteinExistence type="inferred from homology"/>
<feature type="domain" description="Histone deacetylase" evidence="2">
    <location>
        <begin position="22"/>
        <end position="310"/>
    </location>
</feature>
<dbReference type="Proteomes" id="UP000000447">
    <property type="component" value="Chromosome"/>
</dbReference>
<dbReference type="CDD" id="cd09992">
    <property type="entry name" value="HDAC_classII"/>
    <property type="match status" value="1"/>
</dbReference>
<comment type="similarity">
    <text evidence="1">Belongs to the histone deacetylase family.</text>
</comment>
<accession>B9KXJ2</accession>
<dbReference type="PANTHER" id="PTHR10625">
    <property type="entry name" value="HISTONE DEACETYLASE HDAC1-RELATED"/>
    <property type="match status" value="1"/>
</dbReference>
<gene>
    <name evidence="3" type="ordered locus">trd_0179</name>
</gene>
<dbReference type="Pfam" id="PF00850">
    <property type="entry name" value="Hist_deacetyl"/>
    <property type="match status" value="1"/>
</dbReference>
<name>B9KXJ2_THERP</name>
<dbReference type="eggNOG" id="COG0123">
    <property type="taxonomic scope" value="Bacteria"/>
</dbReference>
<dbReference type="KEGG" id="tro:trd_0179"/>
<dbReference type="PRINTS" id="PR01270">
    <property type="entry name" value="HDASUPER"/>
</dbReference>
<keyword evidence="4" id="KW-1185">Reference proteome</keyword>
<dbReference type="Gene3D" id="3.40.800.20">
    <property type="entry name" value="Histone deacetylase domain"/>
    <property type="match status" value="1"/>
</dbReference>
<dbReference type="SUPFAM" id="SSF52768">
    <property type="entry name" value="Arginase/deacetylase"/>
    <property type="match status" value="1"/>
</dbReference>
<dbReference type="STRING" id="309801.trd_0179"/>